<feature type="region of interest" description="Disordered" evidence="1">
    <location>
        <begin position="1"/>
        <end position="50"/>
    </location>
</feature>
<dbReference type="GeneID" id="87835539"/>
<accession>A0AAE0HGV8</accession>
<dbReference type="AlphaFoldDB" id="A0AAE0HGV8"/>
<evidence type="ECO:0000313" key="2">
    <source>
        <dbReference type="EMBL" id="KAK3295992.1"/>
    </source>
</evidence>
<name>A0AAE0HGV8_9PEZI</name>
<evidence type="ECO:0000313" key="3">
    <source>
        <dbReference type="Proteomes" id="UP001278766"/>
    </source>
</evidence>
<proteinExistence type="predicted"/>
<dbReference type="EMBL" id="JAUEPN010000004">
    <property type="protein sequence ID" value="KAK3295992.1"/>
    <property type="molecule type" value="Genomic_DNA"/>
</dbReference>
<dbReference type="RefSeq" id="XP_062659506.1">
    <property type="nucleotide sequence ID" value="XM_062798591.1"/>
</dbReference>
<evidence type="ECO:0000256" key="1">
    <source>
        <dbReference type="SAM" id="MobiDB-lite"/>
    </source>
</evidence>
<organism evidence="2 3">
    <name type="scientific">Chaetomium fimeti</name>
    <dbReference type="NCBI Taxonomy" id="1854472"/>
    <lineage>
        <taxon>Eukaryota</taxon>
        <taxon>Fungi</taxon>
        <taxon>Dikarya</taxon>
        <taxon>Ascomycota</taxon>
        <taxon>Pezizomycotina</taxon>
        <taxon>Sordariomycetes</taxon>
        <taxon>Sordariomycetidae</taxon>
        <taxon>Sordariales</taxon>
        <taxon>Chaetomiaceae</taxon>
        <taxon>Chaetomium</taxon>
    </lineage>
</organism>
<protein>
    <submittedName>
        <fullName evidence="2">Uncharacterized protein</fullName>
    </submittedName>
</protein>
<reference evidence="2" key="2">
    <citation type="submission" date="2023-06" db="EMBL/GenBank/DDBJ databases">
        <authorList>
            <consortium name="Lawrence Berkeley National Laboratory"/>
            <person name="Haridas S."/>
            <person name="Hensen N."/>
            <person name="Bonometti L."/>
            <person name="Westerberg I."/>
            <person name="Brannstrom I.O."/>
            <person name="Guillou S."/>
            <person name="Cros-Aarteil S."/>
            <person name="Calhoun S."/>
            <person name="Kuo A."/>
            <person name="Mondo S."/>
            <person name="Pangilinan J."/>
            <person name="Riley R."/>
            <person name="Labutti K."/>
            <person name="Andreopoulos B."/>
            <person name="Lipzen A."/>
            <person name="Chen C."/>
            <person name="Yanf M."/>
            <person name="Daum C."/>
            <person name="Ng V."/>
            <person name="Clum A."/>
            <person name="Steindorff A."/>
            <person name="Ohm R."/>
            <person name="Martin F."/>
            <person name="Silar P."/>
            <person name="Natvig D."/>
            <person name="Lalanne C."/>
            <person name="Gautier V."/>
            <person name="Ament-Velasquez S.L."/>
            <person name="Kruys A."/>
            <person name="Hutchinson M.I."/>
            <person name="Powell A.J."/>
            <person name="Barry K."/>
            <person name="Miller A.N."/>
            <person name="Grigoriev I.V."/>
            <person name="Debuchy R."/>
            <person name="Gladieux P."/>
            <person name="Thoren M.H."/>
            <person name="Johannesson H."/>
        </authorList>
    </citation>
    <scope>NUCLEOTIDE SEQUENCE</scope>
    <source>
        <strain evidence="2">CBS 168.71</strain>
    </source>
</reference>
<keyword evidence="3" id="KW-1185">Reference proteome</keyword>
<gene>
    <name evidence="2" type="ORF">B0H64DRAFT_160686</name>
</gene>
<comment type="caution">
    <text evidence="2">The sequence shown here is derived from an EMBL/GenBank/DDBJ whole genome shotgun (WGS) entry which is preliminary data.</text>
</comment>
<sequence length="418" mass="45751">MASHGYYDQPPLLTQLSSENPGRGDGGVALTEPSAPNRNPARTVGGKRVPDRKLKDSDHCLFCPVCAGQPARYAKVTKKCKPGATYKGLSKLMEHINRVHSPESFCLTCMRALQGGITWNMHSETCQPRTLTTEQKEAYPTLLPSDVLFSVQNWKKTAGAPKDGKSLVEHRWEHIYGIIYPGEPIPDAMPKSPGSSFQPPASHSPVPRGKRQASSSPDCKPRGSRRRQASPEAQAADRGDEVVGFEPAPVDLSQPQPGGHSAMLFEEWPRGPSYPGDFRCPFSADDAADEASIIPILGMESMAPSDTTAVTGLPPFTFDGTTAYSETSGFFEYADQRPQTPLYLVKDGDNTDSVFQKWELEIMQQCEKERALGSELVPGTVDYPADLENEPDLMAITNTMDPSLDLESDEFNRLFQGT</sequence>
<feature type="region of interest" description="Disordered" evidence="1">
    <location>
        <begin position="186"/>
        <end position="258"/>
    </location>
</feature>
<reference evidence="2" key="1">
    <citation type="journal article" date="2023" name="Mol. Phylogenet. Evol.">
        <title>Genome-scale phylogeny and comparative genomics of the fungal order Sordariales.</title>
        <authorList>
            <person name="Hensen N."/>
            <person name="Bonometti L."/>
            <person name="Westerberg I."/>
            <person name="Brannstrom I.O."/>
            <person name="Guillou S."/>
            <person name="Cros-Aarteil S."/>
            <person name="Calhoun S."/>
            <person name="Haridas S."/>
            <person name="Kuo A."/>
            <person name="Mondo S."/>
            <person name="Pangilinan J."/>
            <person name="Riley R."/>
            <person name="LaButti K."/>
            <person name="Andreopoulos B."/>
            <person name="Lipzen A."/>
            <person name="Chen C."/>
            <person name="Yan M."/>
            <person name="Daum C."/>
            <person name="Ng V."/>
            <person name="Clum A."/>
            <person name="Steindorff A."/>
            <person name="Ohm R.A."/>
            <person name="Martin F."/>
            <person name="Silar P."/>
            <person name="Natvig D.O."/>
            <person name="Lalanne C."/>
            <person name="Gautier V."/>
            <person name="Ament-Velasquez S.L."/>
            <person name="Kruys A."/>
            <person name="Hutchinson M.I."/>
            <person name="Powell A.J."/>
            <person name="Barry K."/>
            <person name="Miller A.N."/>
            <person name="Grigoriev I.V."/>
            <person name="Debuchy R."/>
            <person name="Gladieux P."/>
            <person name="Hiltunen Thoren M."/>
            <person name="Johannesson H."/>
        </authorList>
    </citation>
    <scope>NUCLEOTIDE SEQUENCE</scope>
    <source>
        <strain evidence="2">CBS 168.71</strain>
    </source>
</reference>
<dbReference type="Proteomes" id="UP001278766">
    <property type="component" value="Unassembled WGS sequence"/>
</dbReference>